<organism evidence="2 3">
    <name type="scientific">Sorangium cellulosum</name>
    <name type="common">Polyangium cellulosum</name>
    <dbReference type="NCBI Taxonomy" id="56"/>
    <lineage>
        <taxon>Bacteria</taxon>
        <taxon>Pseudomonadati</taxon>
        <taxon>Myxococcota</taxon>
        <taxon>Polyangia</taxon>
        <taxon>Polyangiales</taxon>
        <taxon>Polyangiaceae</taxon>
        <taxon>Sorangium</taxon>
    </lineage>
</organism>
<evidence type="ECO:0000313" key="2">
    <source>
        <dbReference type="EMBL" id="KYF66855.1"/>
    </source>
</evidence>
<dbReference type="OrthoDB" id="7565870at2"/>
<dbReference type="Proteomes" id="UP000075260">
    <property type="component" value="Unassembled WGS sequence"/>
</dbReference>
<reference evidence="2 3" key="1">
    <citation type="submission" date="2014-02" db="EMBL/GenBank/DDBJ databases">
        <title>The small core and large imbalanced accessory genome model reveals a collaborative survival strategy of Sorangium cellulosum strains in nature.</title>
        <authorList>
            <person name="Han K."/>
            <person name="Peng R."/>
            <person name="Blom J."/>
            <person name="Li Y.-Z."/>
        </authorList>
    </citation>
    <scope>NUCLEOTIDE SEQUENCE [LARGE SCALE GENOMIC DNA]</scope>
    <source>
        <strain evidence="2 3">So0008-312</strain>
    </source>
</reference>
<feature type="compositionally biased region" description="Basic and acidic residues" evidence="1">
    <location>
        <begin position="139"/>
        <end position="154"/>
    </location>
</feature>
<name>A0A150QFT4_SORCE</name>
<evidence type="ECO:0000313" key="3">
    <source>
        <dbReference type="Proteomes" id="UP000075260"/>
    </source>
</evidence>
<comment type="caution">
    <text evidence="2">The sequence shown here is derived from an EMBL/GenBank/DDBJ whole genome shotgun (WGS) entry which is preliminary data.</text>
</comment>
<proteinExistence type="predicted"/>
<protein>
    <submittedName>
        <fullName evidence="2">Uncharacterized protein</fullName>
    </submittedName>
</protein>
<dbReference type="EMBL" id="JEMA01000704">
    <property type="protein sequence ID" value="KYF66855.1"/>
    <property type="molecule type" value="Genomic_DNA"/>
</dbReference>
<accession>A0A150QFT4</accession>
<dbReference type="RefSeq" id="WP_061610233.1">
    <property type="nucleotide sequence ID" value="NZ_JEMA01000704.1"/>
</dbReference>
<sequence>MITLEDLDERAREALAAAWASRRPGRARQALLAAPVGEVIAADIARLPGAQAAGDAVIAVVSAEYAARVLDLGFGWQGGEVREADSARVLVVSLGDEEAAVAYLDEVRGGAACSSEATTRKHEAFTGQAAQDEGSSRAGSREDETRSGARRSEMNIRTSKRKRGNGQYGCTTKVSAAESRDQIEKVLARYGADAFSYQTNPKTSTTTLTFQAHERLIRFELVLPRPGDFEVDAGGKRRGAKEQASACEQAIKQRWRAMLLIIKAKLEAIESGVVDFESEFMPQMVLPDRGITVAQVVREAGFLPQLTAAPAPEVAGELLPPARRRGVVEAHPQ</sequence>
<feature type="region of interest" description="Disordered" evidence="1">
    <location>
        <begin position="124"/>
        <end position="169"/>
    </location>
</feature>
<evidence type="ECO:0000256" key="1">
    <source>
        <dbReference type="SAM" id="MobiDB-lite"/>
    </source>
</evidence>
<dbReference type="AlphaFoldDB" id="A0A150QFT4"/>
<gene>
    <name evidence="2" type="ORF">BE15_39140</name>
</gene>